<sequence length="1165" mass="134122">MEKVSKAKLLRVTVNNKLSWNDHIEEVIKKAARRLYFLVQLKRANVPVEELWHTILHAFKLLWIMLVPYFTIPFQSNFNKNWRKSKGFCWGRSSTELNMDSVWQRGKGGVAVLWRKELNARINILEELGNDRIIVVQVRLSPTVCMFILSVYLPSSNTSITKYRECLEVLDDVVDNLYEKGIIVLAGDFNGHIGKYGGPRSFDTTNRQGLALIDKFKFWNLRSVNSQTFTTGPVETYFAQQGEQLSTTDHIFMKVDELHHVRYCYVDEDHSDNLSFHLPICCCLTFPVKWIKPLPNDTKRRVSWKKIQNPFVLKMYQKLVSRKLSCFNSYTMAGEQDIEYVLSGITQILSSSAKEILPCKRNRPILRPYWNNDLKNARTKSRECRRKWIAEGRPRNSDNASFREYKAAKCEFRKLFRRKCFEHERNEFSNMDEFYDKDRSRFQKEISAKQKSVSGVCNELKIDGRLITEKEELLSVWKAHYEQLYTPKESPVYDEQFKVFVEQQLKEYVDLSANVTNDVLETPFTTEEVSNLCLKLPNNKVGGMDELVYEHVKYAGKQFFAVLTDVFNAIRALEAIPKSVEIGVIYSLFKGKKKNKLDKDNYRGITLLNVIGKILERLILNRMMPILIKNGVPDKMQFAYQKGKSCVQASFVLQEAIHHAVERESKVYACFLDISKAFDCVWMDGLFFKLFNLGIQGKSWRLLKKWYSNLSCRVAHNDLLSEPFLIRQGIRQGGVISPWLFLCFNNDINAELSTMNVGINIDSLISVKNVLIADDVALLSLSVNGLQKMISTMEAYSKKWRFDYNVTKTNIITFGEHVNTHRRNVQQRCWTLYGKQIKEKLSSEHAGIRLSGNFSSTERTLEMARKGKAVVSSLMSAGVRPAGLNPICGINIWTTVGLPTMLFGGELWSNITKTEYDILERVNRFAAKRAQGLAPSTRSEAALGSLGLWTIEGHIDKVQLMFLHKLLSLKPTNVDKIIFVVRLSSFFNDVTKKKMGFIPNIVRILNKYGLGDYLTTYIQTGQVPTKSSWKSLVKASIRQFQLQSWRQGLHIKPELGYFRDVHTELQPLELWNTAKRNPMYLKLIATLVNLLCGNIPSKLSDVVEDQGEQKICRICHGSILGTLKHFIMDCQSVSIERELLWDNLQDQLSLNICASIFNQDDNGML</sequence>
<dbReference type="PROSITE" id="PS50878">
    <property type="entry name" value="RT_POL"/>
    <property type="match status" value="1"/>
</dbReference>
<proteinExistence type="predicted"/>
<dbReference type="OrthoDB" id="1938551at2759"/>
<dbReference type="Pfam" id="PF00078">
    <property type="entry name" value="RVT_1"/>
    <property type="match status" value="1"/>
</dbReference>
<organism evidence="1 2">
    <name type="scientific">Paramuricea clavata</name>
    <name type="common">Red gorgonian</name>
    <name type="synonym">Violescent sea-whip</name>
    <dbReference type="NCBI Taxonomy" id="317549"/>
    <lineage>
        <taxon>Eukaryota</taxon>
        <taxon>Metazoa</taxon>
        <taxon>Cnidaria</taxon>
        <taxon>Anthozoa</taxon>
        <taxon>Octocorallia</taxon>
        <taxon>Malacalcyonacea</taxon>
        <taxon>Plexauridae</taxon>
        <taxon>Paramuricea</taxon>
    </lineage>
</organism>
<dbReference type="Gene3D" id="3.60.10.10">
    <property type="entry name" value="Endonuclease/exonuclease/phosphatase"/>
    <property type="match status" value="1"/>
</dbReference>
<dbReference type="SUPFAM" id="SSF56672">
    <property type="entry name" value="DNA/RNA polymerases"/>
    <property type="match status" value="1"/>
</dbReference>
<protein>
    <submittedName>
        <fullName evidence="1">RNA-directed DNA polymerase from mobile element jockey-like</fullName>
    </submittedName>
</protein>
<dbReference type="PANTHER" id="PTHR19446">
    <property type="entry name" value="REVERSE TRANSCRIPTASES"/>
    <property type="match status" value="1"/>
</dbReference>
<dbReference type="InterPro" id="IPR005135">
    <property type="entry name" value="Endo/exonuclease/phosphatase"/>
</dbReference>
<dbReference type="InterPro" id="IPR043502">
    <property type="entry name" value="DNA/RNA_pol_sf"/>
</dbReference>
<dbReference type="InterPro" id="IPR015095">
    <property type="entry name" value="AlkB_hom8_N"/>
</dbReference>
<evidence type="ECO:0000313" key="1">
    <source>
        <dbReference type="EMBL" id="CAB4040724.1"/>
    </source>
</evidence>
<reference evidence="1" key="1">
    <citation type="submission" date="2020-04" db="EMBL/GenBank/DDBJ databases">
        <authorList>
            <person name="Alioto T."/>
            <person name="Alioto T."/>
            <person name="Gomez Garrido J."/>
        </authorList>
    </citation>
    <scope>NUCLEOTIDE SEQUENCE</scope>
    <source>
        <strain evidence="1">A484AB</strain>
    </source>
</reference>
<comment type="caution">
    <text evidence="1">The sequence shown here is derived from an EMBL/GenBank/DDBJ whole genome shotgun (WGS) entry which is preliminary data.</text>
</comment>
<dbReference type="GO" id="GO:0016706">
    <property type="term" value="F:2-oxoglutarate-dependent dioxygenase activity"/>
    <property type="evidence" value="ECO:0007669"/>
    <property type="project" value="InterPro"/>
</dbReference>
<name>A0A6S7KD43_PARCT</name>
<dbReference type="Pfam" id="PF09004">
    <property type="entry name" value="ALKBH8_N"/>
    <property type="match status" value="1"/>
</dbReference>
<keyword evidence="1" id="KW-0808">Transferase</keyword>
<dbReference type="InterPro" id="IPR036691">
    <property type="entry name" value="Endo/exonu/phosph_ase_sf"/>
</dbReference>
<dbReference type="Pfam" id="PF03372">
    <property type="entry name" value="Exo_endo_phos"/>
    <property type="match status" value="1"/>
</dbReference>
<dbReference type="GO" id="GO:0003964">
    <property type="term" value="F:RNA-directed DNA polymerase activity"/>
    <property type="evidence" value="ECO:0007669"/>
    <property type="project" value="UniProtKB-KW"/>
</dbReference>
<dbReference type="Proteomes" id="UP001152795">
    <property type="component" value="Unassembled WGS sequence"/>
</dbReference>
<keyword evidence="1" id="KW-0695">RNA-directed DNA polymerase</keyword>
<keyword evidence="1" id="KW-0548">Nucleotidyltransferase</keyword>
<dbReference type="SUPFAM" id="SSF56219">
    <property type="entry name" value="DNase I-like"/>
    <property type="match status" value="1"/>
</dbReference>
<gene>
    <name evidence="1" type="ORF">PACLA_8A051613</name>
</gene>
<keyword evidence="2" id="KW-1185">Reference proteome</keyword>
<dbReference type="AlphaFoldDB" id="A0A6S7KD43"/>
<feature type="non-terminal residue" evidence="1">
    <location>
        <position position="1165"/>
    </location>
</feature>
<dbReference type="EMBL" id="CACRXK020027167">
    <property type="protein sequence ID" value="CAB4040724.1"/>
    <property type="molecule type" value="Genomic_DNA"/>
</dbReference>
<dbReference type="GO" id="GO:0008168">
    <property type="term" value="F:methyltransferase activity"/>
    <property type="evidence" value="ECO:0007669"/>
    <property type="project" value="InterPro"/>
</dbReference>
<evidence type="ECO:0000313" key="2">
    <source>
        <dbReference type="Proteomes" id="UP001152795"/>
    </source>
</evidence>
<accession>A0A6S7KD43</accession>
<dbReference type="CDD" id="cd01650">
    <property type="entry name" value="RT_nLTR_like"/>
    <property type="match status" value="1"/>
</dbReference>
<dbReference type="InterPro" id="IPR000477">
    <property type="entry name" value="RT_dom"/>
</dbReference>